<evidence type="ECO:0000256" key="6">
    <source>
        <dbReference type="ARBA" id="ARBA00023136"/>
    </source>
</evidence>
<dbReference type="AlphaFoldDB" id="A0A855MPI8"/>
<comment type="subcellular location">
    <subcellularLocation>
        <location evidence="1">Cell membrane</location>
    </subcellularLocation>
</comment>
<proteinExistence type="predicted"/>
<dbReference type="Pfam" id="PF12801">
    <property type="entry name" value="Fer4_5"/>
    <property type="match status" value="1"/>
</dbReference>
<gene>
    <name evidence="9" type="ORF">F131LOC_00740</name>
</gene>
<dbReference type="InterPro" id="IPR017896">
    <property type="entry name" value="4Fe4S_Fe-S-bd"/>
</dbReference>
<dbReference type="InterPro" id="IPR052378">
    <property type="entry name" value="NosR_regulator"/>
</dbReference>
<dbReference type="InterPro" id="IPR017900">
    <property type="entry name" value="4Fe4S_Fe_S_CS"/>
</dbReference>
<comment type="caution">
    <text evidence="9">The sequence shown here is derived from an EMBL/GenBank/DDBJ whole genome shotgun (WGS) entry which is preliminary data.</text>
</comment>
<reference evidence="9" key="1">
    <citation type="submission" date="2017-12" db="EMBL/GenBank/DDBJ databases">
        <title>First report on the novel genomospecies/subspecies of Pectobacterium carotovorum in Russia.</title>
        <authorList>
            <person name="Shirshikov F.V."/>
            <person name="Miroshnikov K."/>
            <person name="Toshakov S.V."/>
            <person name="Kabanova A.P."/>
            <person name="Barannik A.P."/>
            <person name="Shneider M."/>
            <person name="Ignatov A.N."/>
            <person name="Miroshnikov K.A."/>
        </authorList>
    </citation>
    <scope>NUCLEOTIDE SEQUENCE [LARGE SCALE GENOMIC DNA]</scope>
    <source>
        <strain evidence="9">F131</strain>
    </source>
</reference>
<feature type="transmembrane region" description="Helical" evidence="7">
    <location>
        <begin position="360"/>
        <end position="385"/>
    </location>
</feature>
<evidence type="ECO:0000256" key="7">
    <source>
        <dbReference type="SAM" id="Phobius"/>
    </source>
</evidence>
<feature type="transmembrane region" description="Helical" evidence="7">
    <location>
        <begin position="77"/>
        <end position="94"/>
    </location>
</feature>
<keyword evidence="4" id="KW-0408">Iron</keyword>
<keyword evidence="5" id="KW-0411">Iron-sulfur</keyword>
<feature type="domain" description="4Fe-4S ferredoxin-type" evidence="8">
    <location>
        <begin position="282"/>
        <end position="310"/>
    </location>
</feature>
<keyword evidence="6 7" id="KW-0472">Membrane</keyword>
<name>A0A855MPI8_9GAMM</name>
<dbReference type="PROSITE" id="PS00198">
    <property type="entry name" value="4FE4S_FER_1"/>
    <property type="match status" value="2"/>
</dbReference>
<feature type="domain" description="4Fe-4S ferredoxin-type" evidence="8">
    <location>
        <begin position="311"/>
        <end position="339"/>
    </location>
</feature>
<accession>A0A855MPI8</accession>
<evidence type="ECO:0000259" key="8">
    <source>
        <dbReference type="PROSITE" id="PS51379"/>
    </source>
</evidence>
<sequence length="409" mass="46026">MHLQCINQFLTIKSVITLPYDPFGVLKAPSEKNKWGQLRAMSEKARKRWQRRPGTTGGKLPWNDWRNALTWRRATQILLLAINIYIGVTFYFWVRYFETGGTSLYMSRPGGIEGWLPIAGLMNVKFTWETGNFPPIHLASMLLLLAFILTSLLLKKSFCSWLCPIGTISEWVGALGKKIFGRHLILPKWLDIPLRSLKYLLLSFFLYIALSMPAQGIYMFLMSPYGLIADVKMLGFFRNIGTITLACVFLFTFVSLFVRHFWCRYLCPYGALLGVFSLLSPFKIRRNATSCIDCGKCAKACPSNIPVDKLIQVRTAECTACMTCVESCPVSSTLHFSLTKPSGSQEKGSSTTKPLWRQTALSGITMTVLVLGILFGMIGFAMYIGGWDSPIPEHMYFQLIPGSQSIGHP</sequence>
<keyword evidence="7" id="KW-1133">Transmembrane helix</keyword>
<dbReference type="GO" id="GO:0051536">
    <property type="term" value="F:iron-sulfur cluster binding"/>
    <property type="evidence" value="ECO:0007669"/>
    <property type="project" value="UniProtKB-KW"/>
</dbReference>
<keyword evidence="7" id="KW-0812">Transmembrane</keyword>
<evidence type="ECO:0000256" key="5">
    <source>
        <dbReference type="ARBA" id="ARBA00023014"/>
    </source>
</evidence>
<dbReference type="EMBL" id="PDVW01000003">
    <property type="protein sequence ID" value="POY51228.1"/>
    <property type="molecule type" value="Genomic_DNA"/>
</dbReference>
<dbReference type="GO" id="GO:0005886">
    <property type="term" value="C:plasma membrane"/>
    <property type="evidence" value="ECO:0007669"/>
    <property type="project" value="UniProtKB-SubCell"/>
</dbReference>
<protein>
    <submittedName>
        <fullName evidence="9">Electron transporter YccM</fullName>
    </submittedName>
</protein>
<organism evidence="9">
    <name type="scientific">Pectobacterium versatile</name>
    <dbReference type="NCBI Taxonomy" id="2488639"/>
    <lineage>
        <taxon>Bacteria</taxon>
        <taxon>Pseudomonadati</taxon>
        <taxon>Pseudomonadota</taxon>
        <taxon>Gammaproteobacteria</taxon>
        <taxon>Enterobacterales</taxon>
        <taxon>Pectobacteriaceae</taxon>
        <taxon>Pectobacterium</taxon>
    </lineage>
</organism>
<dbReference type="PANTHER" id="PTHR30224">
    <property type="entry name" value="ELECTRON TRANSPORT PROTEIN"/>
    <property type="match status" value="1"/>
</dbReference>
<evidence type="ECO:0000313" key="9">
    <source>
        <dbReference type="EMBL" id="POY51228.1"/>
    </source>
</evidence>
<evidence type="ECO:0000256" key="4">
    <source>
        <dbReference type="ARBA" id="ARBA00023004"/>
    </source>
</evidence>
<feature type="transmembrane region" description="Helical" evidence="7">
    <location>
        <begin position="199"/>
        <end position="220"/>
    </location>
</feature>
<feature type="transmembrane region" description="Helical" evidence="7">
    <location>
        <begin position="136"/>
        <end position="154"/>
    </location>
</feature>
<evidence type="ECO:0000256" key="3">
    <source>
        <dbReference type="ARBA" id="ARBA00022723"/>
    </source>
</evidence>
<dbReference type="PANTHER" id="PTHR30224:SF4">
    <property type="entry name" value="ELECTRON TRANSPORT PROTEIN YCCM-RELATED"/>
    <property type="match status" value="1"/>
</dbReference>
<dbReference type="PROSITE" id="PS51379">
    <property type="entry name" value="4FE4S_FER_2"/>
    <property type="match status" value="2"/>
</dbReference>
<feature type="transmembrane region" description="Helical" evidence="7">
    <location>
        <begin position="240"/>
        <end position="258"/>
    </location>
</feature>
<dbReference type="SUPFAM" id="SSF54862">
    <property type="entry name" value="4Fe-4S ferredoxins"/>
    <property type="match status" value="1"/>
</dbReference>
<dbReference type="GO" id="GO:0046872">
    <property type="term" value="F:metal ion binding"/>
    <property type="evidence" value="ECO:0007669"/>
    <property type="project" value="UniProtKB-KW"/>
</dbReference>
<evidence type="ECO:0000256" key="1">
    <source>
        <dbReference type="ARBA" id="ARBA00004236"/>
    </source>
</evidence>
<keyword evidence="3" id="KW-0479">Metal-binding</keyword>
<dbReference type="Pfam" id="PF13237">
    <property type="entry name" value="Fer4_10"/>
    <property type="match status" value="1"/>
</dbReference>
<keyword evidence="2" id="KW-1003">Cell membrane</keyword>
<dbReference type="Gene3D" id="3.30.70.20">
    <property type="match status" value="1"/>
</dbReference>
<evidence type="ECO:0000256" key="2">
    <source>
        <dbReference type="ARBA" id="ARBA00022475"/>
    </source>
</evidence>